<gene>
    <name evidence="8" type="ORF">SAMN04488090_0647</name>
</gene>
<evidence type="ECO:0000256" key="6">
    <source>
        <dbReference type="ARBA" id="ARBA00023136"/>
    </source>
</evidence>
<dbReference type="InterPro" id="IPR003423">
    <property type="entry name" value="OMP_efflux"/>
</dbReference>
<dbReference type="SUPFAM" id="SSF56954">
    <property type="entry name" value="Outer membrane efflux proteins (OEP)"/>
    <property type="match status" value="1"/>
</dbReference>
<keyword evidence="7" id="KW-0998">Cell outer membrane</keyword>
<keyword evidence="4" id="KW-1134">Transmembrane beta strand</keyword>
<evidence type="ECO:0000256" key="4">
    <source>
        <dbReference type="ARBA" id="ARBA00022452"/>
    </source>
</evidence>
<name>A0A1G9IVN2_9BACT</name>
<dbReference type="PANTHER" id="PTHR30026">
    <property type="entry name" value="OUTER MEMBRANE PROTEIN TOLC"/>
    <property type="match status" value="1"/>
</dbReference>
<reference evidence="8 9" key="1">
    <citation type="submission" date="2016-10" db="EMBL/GenBank/DDBJ databases">
        <authorList>
            <person name="de Groot N.N."/>
        </authorList>
    </citation>
    <scope>NUCLEOTIDE SEQUENCE [LARGE SCALE GENOMIC DNA]</scope>
    <source>
        <strain evidence="8 9">DSM 21668</strain>
    </source>
</reference>
<keyword evidence="9" id="KW-1185">Reference proteome</keyword>
<dbReference type="EMBL" id="FNGS01000001">
    <property type="protein sequence ID" value="SDL29389.1"/>
    <property type="molecule type" value="Genomic_DNA"/>
</dbReference>
<accession>A0A1G9IVN2</accession>
<dbReference type="Pfam" id="PF02321">
    <property type="entry name" value="OEP"/>
    <property type="match status" value="2"/>
</dbReference>
<evidence type="ECO:0000256" key="7">
    <source>
        <dbReference type="ARBA" id="ARBA00023237"/>
    </source>
</evidence>
<dbReference type="GO" id="GO:1990281">
    <property type="term" value="C:efflux pump complex"/>
    <property type="evidence" value="ECO:0007669"/>
    <property type="project" value="TreeGrafter"/>
</dbReference>
<evidence type="ECO:0000256" key="3">
    <source>
        <dbReference type="ARBA" id="ARBA00022448"/>
    </source>
</evidence>
<comment type="subcellular location">
    <subcellularLocation>
        <location evidence="1">Cell outer membrane</location>
    </subcellularLocation>
</comment>
<evidence type="ECO:0000313" key="8">
    <source>
        <dbReference type="EMBL" id="SDL29389.1"/>
    </source>
</evidence>
<dbReference type="Proteomes" id="UP000198901">
    <property type="component" value="Unassembled WGS sequence"/>
</dbReference>
<evidence type="ECO:0000256" key="2">
    <source>
        <dbReference type="ARBA" id="ARBA00007613"/>
    </source>
</evidence>
<dbReference type="GO" id="GO:0015562">
    <property type="term" value="F:efflux transmembrane transporter activity"/>
    <property type="evidence" value="ECO:0007669"/>
    <property type="project" value="InterPro"/>
</dbReference>
<proteinExistence type="inferred from homology"/>
<keyword evidence="6" id="KW-0472">Membrane</keyword>
<sequence length="437" mass="48626">MKTILSLLILFVAFSEAGAQRRLALSDAESLAIDKNRDLQVARLEAAKTDQQVREAKGYALPLIAGSAQYQYYPLRQVSFLPGSFVGLGDDQLATFRVGGSSAFLGGVTISQPLLQPGIKAGIRAAGLARDISDQAISETRARVVTDVRKAYLLVLITQEQLRLQQQSIQRNEQALKDARALLAQGRASRVDTLRAYVTIENLRPAVIRLTNEVDIAGTVLKRVIGLDDSDVLDLTDSLRYEENPIEEADFYSQAIQSRPEIHRLELTEKLNQAQVSIREADRRPKLSAVGLVQSQAQTNRFQWNSWPVSSFVGLQLNVPIFSGFQQLARISQAEITRQQTATQLANLKEIVRAEVKIARSKAEEARLRIRTQAQTVSVAELGYRITRDRFRQGIASRLDVTDAELSLTQARANYLQAVHDFLNATYELDRATGRVK</sequence>
<evidence type="ECO:0000256" key="1">
    <source>
        <dbReference type="ARBA" id="ARBA00004442"/>
    </source>
</evidence>
<evidence type="ECO:0000256" key="5">
    <source>
        <dbReference type="ARBA" id="ARBA00022692"/>
    </source>
</evidence>
<keyword evidence="3" id="KW-0813">Transport</keyword>
<protein>
    <submittedName>
        <fullName evidence="8">Outer membrane protein TolC</fullName>
    </submittedName>
</protein>
<dbReference type="Gene3D" id="1.20.1600.10">
    <property type="entry name" value="Outer membrane efflux proteins (OEP)"/>
    <property type="match status" value="1"/>
</dbReference>
<dbReference type="PANTHER" id="PTHR30026:SF20">
    <property type="entry name" value="OUTER MEMBRANE PROTEIN TOLC"/>
    <property type="match status" value="1"/>
</dbReference>
<dbReference type="OrthoDB" id="367883at2"/>
<dbReference type="AlphaFoldDB" id="A0A1G9IVN2"/>
<dbReference type="STRING" id="563176.SAMN04488090_0647"/>
<evidence type="ECO:0000313" key="9">
    <source>
        <dbReference type="Proteomes" id="UP000198901"/>
    </source>
</evidence>
<dbReference type="RefSeq" id="WP_093197604.1">
    <property type="nucleotide sequence ID" value="NZ_FNGS01000001.1"/>
</dbReference>
<dbReference type="GO" id="GO:0015288">
    <property type="term" value="F:porin activity"/>
    <property type="evidence" value="ECO:0007669"/>
    <property type="project" value="TreeGrafter"/>
</dbReference>
<comment type="similarity">
    <text evidence="2">Belongs to the outer membrane factor (OMF) (TC 1.B.17) family.</text>
</comment>
<dbReference type="GO" id="GO:0009279">
    <property type="term" value="C:cell outer membrane"/>
    <property type="evidence" value="ECO:0007669"/>
    <property type="project" value="UniProtKB-SubCell"/>
</dbReference>
<dbReference type="InterPro" id="IPR051906">
    <property type="entry name" value="TolC-like"/>
</dbReference>
<keyword evidence="5" id="KW-0812">Transmembrane</keyword>
<organism evidence="8 9">
    <name type="scientific">Siphonobacter aquaeclarae</name>
    <dbReference type="NCBI Taxonomy" id="563176"/>
    <lineage>
        <taxon>Bacteria</taxon>
        <taxon>Pseudomonadati</taxon>
        <taxon>Bacteroidota</taxon>
        <taxon>Cytophagia</taxon>
        <taxon>Cytophagales</taxon>
        <taxon>Cytophagaceae</taxon>
        <taxon>Siphonobacter</taxon>
    </lineage>
</organism>